<dbReference type="PANTHER" id="PTHR11895">
    <property type="entry name" value="TRANSAMIDASE"/>
    <property type="match status" value="1"/>
</dbReference>
<dbReference type="EC" id="6.3.5.7" evidence="4 11"/>
<comment type="catalytic activity">
    <reaction evidence="10 11">
        <text>L-glutamyl-tRNA(Gln) + L-glutamine + ATP + H2O = L-glutaminyl-tRNA(Gln) + L-glutamate + ADP + phosphate + H(+)</text>
        <dbReference type="Rhea" id="RHEA:17521"/>
        <dbReference type="Rhea" id="RHEA-COMP:9681"/>
        <dbReference type="Rhea" id="RHEA-COMP:9684"/>
        <dbReference type="ChEBI" id="CHEBI:15377"/>
        <dbReference type="ChEBI" id="CHEBI:15378"/>
        <dbReference type="ChEBI" id="CHEBI:29985"/>
        <dbReference type="ChEBI" id="CHEBI:30616"/>
        <dbReference type="ChEBI" id="CHEBI:43474"/>
        <dbReference type="ChEBI" id="CHEBI:58359"/>
        <dbReference type="ChEBI" id="CHEBI:78520"/>
        <dbReference type="ChEBI" id="CHEBI:78521"/>
        <dbReference type="ChEBI" id="CHEBI:456216"/>
        <dbReference type="EC" id="6.3.5.7"/>
    </reaction>
</comment>
<feature type="active site" description="Charge relay system" evidence="11">
    <location>
        <position position="78"/>
    </location>
</feature>
<proteinExistence type="inferred from homology"/>
<keyword evidence="7 11" id="KW-0547">Nucleotide-binding</keyword>
<comment type="similarity">
    <text evidence="2 11">Belongs to the amidase family. GatA subfamily.</text>
</comment>
<comment type="function">
    <text evidence="11">Allows the formation of correctly charged Gln-tRNA(Gln) through the transamidation of misacylated Glu-tRNA(Gln) in organisms which lack glutaminyl-tRNA synthetase. The reaction takes place in the presence of glutamine and ATP through an activated gamma-phospho-Glu-tRNA(Gln).</text>
</comment>
<keyword evidence="14" id="KW-1185">Reference proteome</keyword>
<dbReference type="GO" id="GO:0050567">
    <property type="term" value="F:glutaminyl-tRNA synthase (glutamine-hydrolyzing) activity"/>
    <property type="evidence" value="ECO:0007669"/>
    <property type="project" value="UniProtKB-UniRule"/>
</dbReference>
<evidence type="ECO:0000256" key="6">
    <source>
        <dbReference type="ARBA" id="ARBA00022598"/>
    </source>
</evidence>
<comment type="function">
    <text evidence="1">Hydrolyzes indole-3-acetamide (IAM) into indole-3-acetic acid (IAA).</text>
</comment>
<dbReference type="InterPro" id="IPR004412">
    <property type="entry name" value="GatA"/>
</dbReference>
<dbReference type="GO" id="GO:0005524">
    <property type="term" value="F:ATP binding"/>
    <property type="evidence" value="ECO:0007669"/>
    <property type="project" value="UniProtKB-KW"/>
</dbReference>
<evidence type="ECO:0000313" key="14">
    <source>
        <dbReference type="Proteomes" id="UP000236743"/>
    </source>
</evidence>
<reference evidence="13 14" key="1">
    <citation type="submission" date="2016-10" db="EMBL/GenBank/DDBJ databases">
        <authorList>
            <person name="de Groot N.N."/>
        </authorList>
    </citation>
    <scope>NUCLEOTIDE SEQUENCE [LARGE SCALE GENOMIC DNA]</scope>
    <source>
        <strain evidence="13 14">DSM 26656</strain>
    </source>
</reference>
<dbReference type="InterPro" id="IPR023631">
    <property type="entry name" value="Amidase_dom"/>
</dbReference>
<keyword evidence="8 11" id="KW-0067">ATP-binding</keyword>
<evidence type="ECO:0000256" key="10">
    <source>
        <dbReference type="ARBA" id="ARBA00047407"/>
    </source>
</evidence>
<organism evidence="13 14">
    <name type="scientific">Bosea lathyri</name>
    <dbReference type="NCBI Taxonomy" id="1036778"/>
    <lineage>
        <taxon>Bacteria</taxon>
        <taxon>Pseudomonadati</taxon>
        <taxon>Pseudomonadota</taxon>
        <taxon>Alphaproteobacteria</taxon>
        <taxon>Hyphomicrobiales</taxon>
        <taxon>Boseaceae</taxon>
        <taxon>Bosea</taxon>
    </lineage>
</organism>
<dbReference type="GO" id="GO:0006412">
    <property type="term" value="P:translation"/>
    <property type="evidence" value="ECO:0007669"/>
    <property type="project" value="UniProtKB-UniRule"/>
</dbReference>
<dbReference type="OrthoDB" id="9811471at2"/>
<evidence type="ECO:0000256" key="1">
    <source>
        <dbReference type="ARBA" id="ARBA00003871"/>
    </source>
</evidence>
<dbReference type="NCBIfam" id="TIGR00132">
    <property type="entry name" value="gatA"/>
    <property type="match status" value="1"/>
</dbReference>
<dbReference type="Gene3D" id="3.90.1300.10">
    <property type="entry name" value="Amidase signature (AS) domain"/>
    <property type="match status" value="1"/>
</dbReference>
<feature type="domain" description="Amidase" evidence="12">
    <location>
        <begin position="31"/>
        <end position="482"/>
    </location>
</feature>
<evidence type="ECO:0000313" key="13">
    <source>
        <dbReference type="EMBL" id="SEG77780.1"/>
    </source>
</evidence>
<evidence type="ECO:0000256" key="8">
    <source>
        <dbReference type="ARBA" id="ARBA00022840"/>
    </source>
</evidence>
<dbReference type="InterPro" id="IPR000120">
    <property type="entry name" value="Amidase"/>
</dbReference>
<dbReference type="HAMAP" id="MF_00120">
    <property type="entry name" value="GatA"/>
    <property type="match status" value="1"/>
</dbReference>
<gene>
    <name evidence="11" type="primary">gatA</name>
    <name evidence="13" type="ORF">SAMN04488115_11349</name>
</gene>
<name>A0A1H6CXM1_9HYPH</name>
<evidence type="ECO:0000256" key="7">
    <source>
        <dbReference type="ARBA" id="ARBA00022741"/>
    </source>
</evidence>
<dbReference type="InterPro" id="IPR036928">
    <property type="entry name" value="AS_sf"/>
</dbReference>
<dbReference type="Proteomes" id="UP000236743">
    <property type="component" value="Unassembled WGS sequence"/>
</dbReference>
<keyword evidence="9 11" id="KW-0648">Protein biosynthesis</keyword>
<evidence type="ECO:0000256" key="4">
    <source>
        <dbReference type="ARBA" id="ARBA00012739"/>
    </source>
</evidence>
<dbReference type="RefSeq" id="WP_103875175.1">
    <property type="nucleotide sequence ID" value="NZ_FNUY01000013.1"/>
</dbReference>
<feature type="active site" description="Acyl-ester intermediate" evidence="11">
    <location>
        <position position="193"/>
    </location>
</feature>
<evidence type="ECO:0000259" key="12">
    <source>
        <dbReference type="Pfam" id="PF01425"/>
    </source>
</evidence>
<protein>
    <recommendedName>
        <fullName evidence="5 11">Glutamyl-tRNA(Gln) amidotransferase subunit A</fullName>
        <shortName evidence="11">Glu-ADT subunit A</shortName>
        <ecNumber evidence="4 11">6.3.5.7</ecNumber>
    </recommendedName>
</protein>
<feature type="active site" description="Charge relay system" evidence="11">
    <location>
        <position position="169"/>
    </location>
</feature>
<comment type="subunit">
    <text evidence="3 11">Heterotrimer of A, B and C subunits.</text>
</comment>
<evidence type="ECO:0000256" key="11">
    <source>
        <dbReference type="HAMAP-Rule" id="MF_00120"/>
    </source>
</evidence>
<dbReference type="GO" id="GO:0016740">
    <property type="term" value="F:transferase activity"/>
    <property type="evidence" value="ECO:0007669"/>
    <property type="project" value="UniProtKB-KW"/>
</dbReference>
<dbReference type="SUPFAM" id="SSF75304">
    <property type="entry name" value="Amidase signature (AS) enzymes"/>
    <property type="match status" value="1"/>
</dbReference>
<accession>A0A1H6CXM1</accession>
<keyword evidence="6 11" id="KW-0436">Ligase</keyword>
<dbReference type="PROSITE" id="PS00571">
    <property type="entry name" value="AMIDASES"/>
    <property type="match status" value="1"/>
</dbReference>
<keyword evidence="13" id="KW-0808">Transferase</keyword>
<dbReference type="AlphaFoldDB" id="A0A1H6CXM1"/>
<dbReference type="PANTHER" id="PTHR11895:SF151">
    <property type="entry name" value="GLUTAMYL-TRNA(GLN) AMIDOTRANSFERASE SUBUNIT A"/>
    <property type="match status" value="1"/>
</dbReference>
<sequence>MTDLTSLTLTEARDGLKAKTFSATEIATAHIAAVEKARALNAYVLETPEHALKQAAASDAKLAKGEGGPLEGLPLGIKDLFATQGIRTTACSKILGNFVPPYESTVSGQLWRDGAVMLGKLNNDEFAMGSSNETSAFGNVVNPWRRKGSNVGAAGTGSVEGNHLVPGGSSGGSASAVAAGLCLAATATDTGGSIRQPAAFTGTVGIKPTYGRCSRWGIVAFASSLDQAGPIGKTVRDCAVMLRSMAGHDPKDTTSANLPVPDYEKAVGRSVKGMKIGIPREYRLDGMSPEIEALWQQGIAWLKAAGAEIIDISLPHTKYALPAYYIVAPAEASSNLARYDGVRYGLRHQGRDIVEMYEKTRADGFGAEVKRRIMIGTYVLSAGYYDAYYLRAQKVRTLIKRDFDEAYAAGIDAVLTPATPSAAFGIGEKGSADPVEMYLNDIFTVTVNMAGLPGIAVPAGLDSQGLPLGLQLVGRPFDEETLFSLGQVIEDAAGRFKVGERWWG</sequence>
<evidence type="ECO:0000256" key="2">
    <source>
        <dbReference type="ARBA" id="ARBA00008069"/>
    </source>
</evidence>
<evidence type="ECO:0000256" key="5">
    <source>
        <dbReference type="ARBA" id="ARBA00014428"/>
    </source>
</evidence>
<evidence type="ECO:0000256" key="3">
    <source>
        <dbReference type="ARBA" id="ARBA00011123"/>
    </source>
</evidence>
<dbReference type="InterPro" id="IPR020556">
    <property type="entry name" value="Amidase_CS"/>
</dbReference>
<evidence type="ECO:0000256" key="9">
    <source>
        <dbReference type="ARBA" id="ARBA00022917"/>
    </source>
</evidence>
<dbReference type="Pfam" id="PF01425">
    <property type="entry name" value="Amidase"/>
    <property type="match status" value="1"/>
</dbReference>
<dbReference type="EMBL" id="FNUY01000013">
    <property type="protein sequence ID" value="SEG77780.1"/>
    <property type="molecule type" value="Genomic_DNA"/>
</dbReference>
<dbReference type="GO" id="GO:0030956">
    <property type="term" value="C:glutamyl-tRNA(Gln) amidotransferase complex"/>
    <property type="evidence" value="ECO:0007669"/>
    <property type="project" value="InterPro"/>
</dbReference>